<evidence type="ECO:0000313" key="2">
    <source>
        <dbReference type="EMBL" id="QGY40148.1"/>
    </source>
</evidence>
<keyword evidence="3" id="KW-1185">Reference proteome</keyword>
<dbReference type="InterPro" id="IPR003695">
    <property type="entry name" value="Ppx_GppA_N"/>
</dbReference>
<dbReference type="InterPro" id="IPR050273">
    <property type="entry name" value="GppA/Ppx_hydrolase"/>
</dbReference>
<name>A0A6I6JGK3_9BACT</name>
<dbReference type="Gene3D" id="3.30.420.40">
    <property type="match status" value="1"/>
</dbReference>
<dbReference type="SUPFAM" id="SSF53067">
    <property type="entry name" value="Actin-like ATPase domain"/>
    <property type="match status" value="1"/>
</dbReference>
<dbReference type="KEGG" id="psel:GM415_08410"/>
<dbReference type="GO" id="GO:0006357">
    <property type="term" value="P:regulation of transcription by RNA polymerase II"/>
    <property type="evidence" value="ECO:0007669"/>
    <property type="project" value="TreeGrafter"/>
</dbReference>
<dbReference type="AlphaFoldDB" id="A0A6I6JGK3"/>
<dbReference type="RefSeq" id="WP_158947371.1">
    <property type="nucleotide sequence ID" value="NZ_CP046400.1"/>
</dbReference>
<dbReference type="Proteomes" id="UP000428328">
    <property type="component" value="Chromosome"/>
</dbReference>
<gene>
    <name evidence="2" type="ORF">GM415_08410</name>
</gene>
<sequence length="354" mass="38559">MTAHRHHTFQAVSGTIIRAGLFLCLLLLLFPALTMAAESPTVIRRAALDIGSAVTKCTVADVNPISCDVVKIVQRFSVKVDYAEDMARSYDGNLSKDILEKGMKAVKELKRKALALGTHEFSAVGGPPFREARNGKAFFALIQEETGFAARIVSEQQASLLSYQSVQQHASVASPDLLVWDIGGDDQTMTVRANDGSLVFHIDKMASVSFKNAVISAIQGRDINTVSSPNPMSANEVERGLELVEAYAMLSVEKGLANRIRNGKVRVVGIGGVHYHAVPELLGQRGPAYTRLEVEEALSRWTGKSDEAFNSEYADTRLTNLILVLGYMRALDIETIAPLKVNQADGLLISPDFW</sequence>
<dbReference type="InterPro" id="IPR043129">
    <property type="entry name" value="ATPase_NBD"/>
</dbReference>
<dbReference type="Pfam" id="PF02541">
    <property type="entry name" value="Ppx-GppA"/>
    <property type="match status" value="1"/>
</dbReference>
<proteinExistence type="predicted"/>
<reference evidence="2 3" key="1">
    <citation type="submission" date="2019-11" db="EMBL/GenBank/DDBJ databases">
        <authorList>
            <person name="Zheng R.K."/>
            <person name="Sun C.M."/>
        </authorList>
    </citation>
    <scope>NUCLEOTIDE SEQUENCE [LARGE SCALE GENOMIC DNA]</scope>
    <source>
        <strain evidence="2 3">SRB007</strain>
    </source>
</reference>
<accession>A0A6I6JGK3</accession>
<organism evidence="2 3">
    <name type="scientific">Pseudodesulfovibrio cashew</name>
    <dbReference type="NCBI Taxonomy" id="2678688"/>
    <lineage>
        <taxon>Bacteria</taxon>
        <taxon>Pseudomonadati</taxon>
        <taxon>Thermodesulfobacteriota</taxon>
        <taxon>Desulfovibrionia</taxon>
        <taxon>Desulfovibrionales</taxon>
        <taxon>Desulfovibrionaceae</taxon>
    </lineage>
</organism>
<feature type="domain" description="Ppx/GppA phosphatase N-terminal" evidence="1">
    <location>
        <begin position="70"/>
        <end position="184"/>
    </location>
</feature>
<evidence type="ECO:0000259" key="1">
    <source>
        <dbReference type="Pfam" id="PF02541"/>
    </source>
</evidence>
<dbReference type="EMBL" id="CP046400">
    <property type="protein sequence ID" value="QGY40148.1"/>
    <property type="molecule type" value="Genomic_DNA"/>
</dbReference>
<protein>
    <recommendedName>
        <fullName evidence="1">Ppx/GppA phosphatase N-terminal domain-containing protein</fullName>
    </recommendedName>
</protein>
<dbReference type="PANTHER" id="PTHR30005:SF0">
    <property type="entry name" value="RETROGRADE REGULATION PROTEIN 2"/>
    <property type="match status" value="1"/>
</dbReference>
<evidence type="ECO:0000313" key="3">
    <source>
        <dbReference type="Proteomes" id="UP000428328"/>
    </source>
</evidence>
<dbReference type="PANTHER" id="PTHR30005">
    <property type="entry name" value="EXOPOLYPHOSPHATASE"/>
    <property type="match status" value="1"/>
</dbReference>